<protein>
    <submittedName>
        <fullName evidence="6">WW domain containing adaptor with coiled-coil</fullName>
    </submittedName>
</protein>
<feature type="compositionally biased region" description="Polar residues" evidence="4">
    <location>
        <begin position="435"/>
        <end position="451"/>
    </location>
</feature>
<evidence type="ECO:0000313" key="6">
    <source>
        <dbReference type="Ensembl" id="ENSSAUP00010014917.1"/>
    </source>
</evidence>
<keyword evidence="3" id="KW-0539">Nucleus</keyword>
<dbReference type="Ensembl" id="ENSSAUT00010015828.1">
    <property type="protein sequence ID" value="ENSSAUP00010014917.1"/>
    <property type="gene ID" value="ENSSAUG00010006955.1"/>
</dbReference>
<proteinExistence type="predicted"/>
<keyword evidence="7" id="KW-1185">Reference proteome</keyword>
<accession>A0A671UKG5</accession>
<feature type="domain" description="WW" evidence="5">
    <location>
        <begin position="117"/>
        <end position="150"/>
    </location>
</feature>
<dbReference type="Pfam" id="PF00397">
    <property type="entry name" value="WW"/>
    <property type="match status" value="1"/>
</dbReference>
<feature type="region of interest" description="Disordered" evidence="4">
    <location>
        <begin position="351"/>
        <end position="476"/>
    </location>
</feature>
<dbReference type="SUPFAM" id="SSF51045">
    <property type="entry name" value="WW domain"/>
    <property type="match status" value="1"/>
</dbReference>
<comment type="subcellular location">
    <subcellularLocation>
        <location evidence="1">Nucleus</location>
    </subcellularLocation>
</comment>
<dbReference type="GO" id="GO:0003682">
    <property type="term" value="F:chromatin binding"/>
    <property type="evidence" value="ECO:0007669"/>
    <property type="project" value="TreeGrafter"/>
</dbReference>
<dbReference type="SMART" id="SM00456">
    <property type="entry name" value="WW"/>
    <property type="match status" value="1"/>
</dbReference>
<dbReference type="GeneTree" id="ENSGT00440000037780"/>
<feature type="region of interest" description="Disordered" evidence="4">
    <location>
        <begin position="1"/>
        <end position="125"/>
    </location>
</feature>
<feature type="compositionally biased region" description="Polar residues" evidence="4">
    <location>
        <begin position="377"/>
        <end position="387"/>
    </location>
</feature>
<feature type="compositionally biased region" description="Polar residues" evidence="4">
    <location>
        <begin position="20"/>
        <end position="36"/>
    </location>
</feature>
<feature type="compositionally biased region" description="Basic and acidic residues" evidence="4">
    <location>
        <begin position="114"/>
        <end position="125"/>
    </location>
</feature>
<feature type="compositionally biased region" description="Low complexity" evidence="4">
    <location>
        <begin position="226"/>
        <end position="279"/>
    </location>
</feature>
<keyword evidence="2" id="KW-0156">Chromatin regulator</keyword>
<feature type="compositionally biased region" description="Polar residues" evidence="4">
    <location>
        <begin position="395"/>
        <end position="416"/>
    </location>
</feature>
<evidence type="ECO:0000256" key="4">
    <source>
        <dbReference type="SAM" id="MobiDB-lite"/>
    </source>
</evidence>
<gene>
    <name evidence="6" type="primary">WAC</name>
    <name evidence="6" type="synonym">LOC115572929</name>
</gene>
<dbReference type="GO" id="GO:0010506">
    <property type="term" value="P:regulation of autophagy"/>
    <property type="evidence" value="ECO:0007669"/>
    <property type="project" value="TreeGrafter"/>
</dbReference>
<dbReference type="OMA" id="SYQAHKS"/>
<dbReference type="PROSITE" id="PS01159">
    <property type="entry name" value="WW_DOMAIN_1"/>
    <property type="match status" value="1"/>
</dbReference>
<reference evidence="6" key="1">
    <citation type="submission" date="2021-04" db="EMBL/GenBank/DDBJ databases">
        <authorList>
            <consortium name="Wellcome Sanger Institute Data Sharing"/>
        </authorList>
    </citation>
    <scope>NUCLEOTIDE SEQUENCE [LARGE SCALE GENOMIC DNA]</scope>
</reference>
<dbReference type="GO" id="GO:0000993">
    <property type="term" value="F:RNA polymerase II complex binding"/>
    <property type="evidence" value="ECO:0007669"/>
    <property type="project" value="TreeGrafter"/>
</dbReference>
<dbReference type="GO" id="GO:1904263">
    <property type="term" value="P:positive regulation of TORC1 signaling"/>
    <property type="evidence" value="ECO:0007669"/>
    <property type="project" value="TreeGrafter"/>
</dbReference>
<feature type="compositionally biased region" description="Basic and acidic residues" evidence="4">
    <location>
        <begin position="37"/>
        <end position="46"/>
    </location>
</feature>
<evidence type="ECO:0000313" key="7">
    <source>
        <dbReference type="Proteomes" id="UP000472265"/>
    </source>
</evidence>
<feature type="compositionally biased region" description="Basic and acidic residues" evidence="4">
    <location>
        <begin position="57"/>
        <end position="72"/>
    </location>
</feature>
<evidence type="ECO:0000256" key="2">
    <source>
        <dbReference type="ARBA" id="ARBA00022853"/>
    </source>
</evidence>
<sequence>MYARKPARVSDGCNDRRDSQSYQTHKSQPKSQSSSLHRYDKVRDGSSDPTPPYKMLRRSDESPVSRHGDGPGHGKAKTSHTVRGKNGTSGSPQENTHNNSSHHGADSHATQSKPADRDPADDWTEHISSSGKKYYYNCRTEVSQWEKPKDLLEREQRQKDSVKMAANSFPRDMDYRQEALQDKATMSKCGSIEIISNVVQAGLLSLVMSCSSALFVFTETTSGDQSTASNSGHSSSSSSSQSLNSAPGALGSTPSTMSSSTSSSSSSGQVPQSVQSPSPALLQDPALLHQLLPALQATLQMNNGSMDMAKLNEVLAAAVTQASLRSVLHKLLTAGPAFNVTALLSAAQHSNQAQHSSQSPVSLTSDASSPRPYVSPRNGTPQSNQKSLLGLHPGSITSSQTRVSRTNQKGSMSSGKQGPVPLSQSAEKRPEDPRTLQQRSQEILCTGSNLSGAALPHVPSSSTSQTQADNPGSFTPTLAAHFDENLIRHIQGWPSENTEKQAARLREDIHNMGSLYMSELCTEMKNLRSLVRVCEIQATLREQRILFLRQQSKELDKLKNQNSYMV</sequence>
<feature type="compositionally biased region" description="Basic residues" evidence="4">
    <location>
        <begin position="74"/>
        <end position="83"/>
    </location>
</feature>
<organism evidence="6 7">
    <name type="scientific">Sparus aurata</name>
    <name type="common">Gilthead sea bream</name>
    <dbReference type="NCBI Taxonomy" id="8175"/>
    <lineage>
        <taxon>Eukaryota</taxon>
        <taxon>Metazoa</taxon>
        <taxon>Chordata</taxon>
        <taxon>Craniata</taxon>
        <taxon>Vertebrata</taxon>
        <taxon>Euteleostomi</taxon>
        <taxon>Actinopterygii</taxon>
        <taxon>Neopterygii</taxon>
        <taxon>Teleostei</taxon>
        <taxon>Neoteleostei</taxon>
        <taxon>Acanthomorphata</taxon>
        <taxon>Eupercaria</taxon>
        <taxon>Spariformes</taxon>
        <taxon>Sparidae</taxon>
        <taxon>Sparus</taxon>
    </lineage>
</organism>
<dbReference type="CDD" id="cd00201">
    <property type="entry name" value="WW"/>
    <property type="match status" value="1"/>
</dbReference>
<dbReference type="GO" id="GO:0006325">
    <property type="term" value="P:chromatin organization"/>
    <property type="evidence" value="ECO:0007669"/>
    <property type="project" value="UniProtKB-KW"/>
</dbReference>
<evidence type="ECO:0000259" key="5">
    <source>
        <dbReference type="PROSITE" id="PS50020"/>
    </source>
</evidence>
<dbReference type="AlphaFoldDB" id="A0A671UKG5"/>
<feature type="compositionally biased region" description="Polar residues" evidence="4">
    <location>
        <begin position="459"/>
        <end position="476"/>
    </location>
</feature>
<dbReference type="PANTHER" id="PTHR15911">
    <property type="entry name" value="WW DOMAIN-CONTAINING ADAPTER PROTEIN WITH COILED-COIL"/>
    <property type="match status" value="1"/>
</dbReference>
<dbReference type="InterPro" id="IPR001202">
    <property type="entry name" value="WW_dom"/>
</dbReference>
<dbReference type="GO" id="GO:0005634">
    <property type="term" value="C:nucleus"/>
    <property type="evidence" value="ECO:0007669"/>
    <property type="project" value="UniProtKB-SubCell"/>
</dbReference>
<dbReference type="PANTHER" id="PTHR15911:SF6">
    <property type="entry name" value="WW DOMAIN-CONTAINING ADAPTER PROTEIN WITH COILED-COIL"/>
    <property type="match status" value="1"/>
</dbReference>
<dbReference type="Proteomes" id="UP000472265">
    <property type="component" value="Chromosome 21"/>
</dbReference>
<reference evidence="6" key="2">
    <citation type="submission" date="2025-08" db="UniProtKB">
        <authorList>
            <consortium name="Ensembl"/>
        </authorList>
    </citation>
    <scope>IDENTIFICATION</scope>
</reference>
<dbReference type="InParanoid" id="A0A671UKG5"/>
<feature type="region of interest" description="Disordered" evidence="4">
    <location>
        <begin position="222"/>
        <end position="279"/>
    </location>
</feature>
<name>A0A671UKG5_SPAAU</name>
<evidence type="ECO:0000256" key="1">
    <source>
        <dbReference type="ARBA" id="ARBA00004123"/>
    </source>
</evidence>
<dbReference type="InterPro" id="IPR036020">
    <property type="entry name" value="WW_dom_sf"/>
</dbReference>
<dbReference type="Gene3D" id="2.20.70.10">
    <property type="match status" value="1"/>
</dbReference>
<dbReference type="InterPro" id="IPR038867">
    <property type="entry name" value="WAC"/>
</dbReference>
<reference evidence="6" key="3">
    <citation type="submission" date="2025-09" db="UniProtKB">
        <authorList>
            <consortium name="Ensembl"/>
        </authorList>
    </citation>
    <scope>IDENTIFICATION</scope>
</reference>
<evidence type="ECO:0000256" key="3">
    <source>
        <dbReference type="ARBA" id="ARBA00023242"/>
    </source>
</evidence>
<dbReference type="PROSITE" id="PS50020">
    <property type="entry name" value="WW_DOMAIN_2"/>
    <property type="match status" value="1"/>
</dbReference>
<feature type="compositionally biased region" description="Polar residues" evidence="4">
    <location>
        <begin position="86"/>
        <end position="113"/>
    </location>
</feature>